<name>A0AAF0CGF6_9BACT</name>
<gene>
    <name evidence="1" type="ORF">PXH66_14485</name>
</gene>
<dbReference type="Pfam" id="PF20125">
    <property type="entry name" value="DUF6515"/>
    <property type="match status" value="2"/>
</dbReference>
<dbReference type="RefSeq" id="WP_330929751.1">
    <property type="nucleotide sequence ID" value="NZ_CP119075.1"/>
</dbReference>
<keyword evidence="2" id="KW-1185">Reference proteome</keyword>
<evidence type="ECO:0000313" key="1">
    <source>
        <dbReference type="EMBL" id="WED63542.1"/>
    </source>
</evidence>
<organism evidence="1 2">
    <name type="scientific">Synoicihabitans lomoniglobus</name>
    <dbReference type="NCBI Taxonomy" id="2909285"/>
    <lineage>
        <taxon>Bacteria</taxon>
        <taxon>Pseudomonadati</taxon>
        <taxon>Verrucomicrobiota</taxon>
        <taxon>Opitutia</taxon>
        <taxon>Opitutales</taxon>
        <taxon>Opitutaceae</taxon>
        <taxon>Synoicihabitans</taxon>
    </lineage>
</organism>
<dbReference type="AlphaFoldDB" id="A0AAF0CGF6"/>
<reference evidence="1" key="1">
    <citation type="submission" date="2023-03" db="EMBL/GenBank/DDBJ databases">
        <title>Lomoglobus Profundus gen. nov., sp. nov., a novel member of the phylum Verrucomicrobia, isolated from deep-marine sediment of South China Sea.</title>
        <authorList>
            <person name="Ahmad T."/>
            <person name="Ishaq S.E."/>
            <person name="Wang F."/>
        </authorList>
    </citation>
    <scope>NUCLEOTIDE SEQUENCE</scope>
    <source>
        <strain evidence="1">LMO-M01</strain>
    </source>
</reference>
<dbReference type="EMBL" id="CP119075">
    <property type="protein sequence ID" value="WED63542.1"/>
    <property type="molecule type" value="Genomic_DNA"/>
</dbReference>
<dbReference type="Proteomes" id="UP001218638">
    <property type="component" value="Chromosome"/>
</dbReference>
<sequence>MNLSFASFSRRTRLGAVLVLALLGGGVTHAVADGRVSVSLGVGVPIGGREFRHGPDRYYAYRGEYYRWDRGRYYRAAPPRGYYVNTLPPHYTRVVVGRDVYYRADHVYYRPYGNRYEIVEIPVVEERYTPPARVSSPPPKNDALVAVWLDDTRYLLEKGEYFKNSSKGRVWVPTPVGAKIKSLPIGAMTVWHEENEYFEFDGGYFRRTPEGFKVVEAPWKVEGGKPAAASTS</sequence>
<dbReference type="KEGG" id="slom:PXH66_14485"/>
<proteinExistence type="predicted"/>
<protein>
    <submittedName>
        <fullName evidence="1">DUF6515 family protein</fullName>
    </submittedName>
</protein>
<evidence type="ECO:0000313" key="2">
    <source>
        <dbReference type="Proteomes" id="UP001218638"/>
    </source>
</evidence>
<dbReference type="InterPro" id="IPR045398">
    <property type="entry name" value="DUF6515"/>
</dbReference>
<accession>A0AAF0CGF6</accession>